<keyword evidence="9 10" id="KW-0472">Membrane</keyword>
<dbReference type="Gene3D" id="2.130.10.10">
    <property type="entry name" value="YVTN repeat-like/Quinoprotein amine dehydrogenase"/>
    <property type="match status" value="1"/>
</dbReference>
<comment type="function">
    <text evidence="10">Guanine nucleotide-exchange factor (GEF) required for the formation or budding of transport vesicles from the ER.</text>
</comment>
<dbReference type="OrthoDB" id="16538at2759"/>
<dbReference type="GO" id="GO:0006888">
    <property type="term" value="P:endoplasmic reticulum to Golgi vesicle-mediated transport"/>
    <property type="evidence" value="ECO:0007669"/>
    <property type="project" value="UniProtKB-UniRule"/>
</dbReference>
<evidence type="ECO:0000256" key="5">
    <source>
        <dbReference type="ARBA" id="ARBA00022824"/>
    </source>
</evidence>
<dbReference type="Proteomes" id="UP000785200">
    <property type="component" value="Unassembled WGS sequence"/>
</dbReference>
<dbReference type="GO" id="GO:0005085">
    <property type="term" value="F:guanyl-nucleotide exchange factor activity"/>
    <property type="evidence" value="ECO:0007669"/>
    <property type="project" value="InterPro"/>
</dbReference>
<keyword evidence="8 10" id="KW-1133">Transmembrane helix</keyword>
<keyword evidence="2 10" id="KW-0853">WD repeat</keyword>
<evidence type="ECO:0000256" key="8">
    <source>
        <dbReference type="ARBA" id="ARBA00022989"/>
    </source>
</evidence>
<keyword evidence="3 10" id="KW-0812">Transmembrane</keyword>
<keyword evidence="5 10" id="KW-0256">Endoplasmic reticulum</keyword>
<keyword evidence="6" id="KW-0931">ER-Golgi transport</keyword>
<gene>
    <name evidence="11" type="ORF">D0Z07_5118</name>
</gene>
<evidence type="ECO:0000256" key="4">
    <source>
        <dbReference type="ARBA" id="ARBA00022737"/>
    </source>
</evidence>
<comment type="subcellular location">
    <subcellularLocation>
        <location evidence="10">Endoplasmic reticulum membrane</location>
        <topology evidence="10">Single-pass type II membrane protein</topology>
    </subcellularLocation>
    <subcellularLocation>
        <location evidence="10">Golgi apparatus membrane</location>
        <topology evidence="10">Single-pass type II membrane protein</topology>
    </subcellularLocation>
</comment>
<evidence type="ECO:0000256" key="7">
    <source>
        <dbReference type="ARBA" id="ARBA00022927"/>
    </source>
</evidence>
<reference evidence="11" key="1">
    <citation type="submission" date="2019-07" db="EMBL/GenBank/DDBJ databases">
        <title>Hyphodiscus hymeniophilus genome sequencing and assembly.</title>
        <authorList>
            <person name="Kramer G."/>
            <person name="Nodwell J."/>
        </authorList>
    </citation>
    <scope>NUCLEOTIDE SEQUENCE</scope>
    <source>
        <strain evidence="11">ATCC 34498</strain>
    </source>
</reference>
<dbReference type="PANTHER" id="PTHR23284">
    <property type="entry name" value="PROLACTIN REGULATORY ELEMENT BINDING PROTEIN"/>
    <property type="match status" value="1"/>
</dbReference>
<evidence type="ECO:0000313" key="11">
    <source>
        <dbReference type="EMBL" id="KAG0648392.1"/>
    </source>
</evidence>
<dbReference type="EMBL" id="VNKQ01000010">
    <property type="protein sequence ID" value="KAG0648392.1"/>
    <property type="molecule type" value="Genomic_DNA"/>
</dbReference>
<feature type="transmembrane region" description="Helical" evidence="10">
    <location>
        <begin position="431"/>
        <end position="456"/>
    </location>
</feature>
<dbReference type="InterPro" id="IPR045260">
    <property type="entry name" value="Sec12-like"/>
</dbReference>
<dbReference type="SUPFAM" id="SSF50978">
    <property type="entry name" value="WD40 repeat-like"/>
    <property type="match status" value="1"/>
</dbReference>
<accession>A0A9P6VI69</accession>
<dbReference type="AlphaFoldDB" id="A0A9P6VI69"/>
<evidence type="ECO:0000256" key="9">
    <source>
        <dbReference type="ARBA" id="ARBA00023136"/>
    </source>
</evidence>
<keyword evidence="4 10" id="KW-0677">Repeat</keyword>
<dbReference type="GO" id="GO:0000139">
    <property type="term" value="C:Golgi membrane"/>
    <property type="evidence" value="ECO:0007669"/>
    <property type="project" value="UniProtKB-SubCell"/>
</dbReference>
<dbReference type="GO" id="GO:0015031">
    <property type="term" value="P:protein transport"/>
    <property type="evidence" value="ECO:0007669"/>
    <property type="project" value="UniProtKB-KW"/>
</dbReference>
<keyword evidence="1 10" id="KW-0813">Transport</keyword>
<keyword evidence="7 10" id="KW-0653">Protein transport</keyword>
<name>A0A9P6VI69_9HELO</name>
<comment type="similarity">
    <text evidence="10">Belongs to the WD repeat SEC12 family.</text>
</comment>
<protein>
    <recommendedName>
        <fullName evidence="10">Guanine nucleotide-exchange factor SEC12</fullName>
    </recommendedName>
</protein>
<evidence type="ECO:0000256" key="1">
    <source>
        <dbReference type="ARBA" id="ARBA00022448"/>
    </source>
</evidence>
<evidence type="ECO:0000256" key="2">
    <source>
        <dbReference type="ARBA" id="ARBA00022574"/>
    </source>
</evidence>
<dbReference type="InterPro" id="IPR015943">
    <property type="entry name" value="WD40/YVTN_repeat-like_dom_sf"/>
</dbReference>
<dbReference type="GO" id="GO:0003400">
    <property type="term" value="P:regulation of COPII vesicle coating"/>
    <property type="evidence" value="ECO:0007669"/>
    <property type="project" value="UniProtKB-UniRule"/>
</dbReference>
<proteinExistence type="inferred from homology"/>
<evidence type="ECO:0000313" key="12">
    <source>
        <dbReference type="Proteomes" id="UP000785200"/>
    </source>
</evidence>
<evidence type="ECO:0000256" key="6">
    <source>
        <dbReference type="ARBA" id="ARBA00022892"/>
    </source>
</evidence>
<dbReference type="PANTHER" id="PTHR23284:SF0">
    <property type="entry name" value="PROLACTIN REGULATORY ELEMENT-BINDING PROTEIN"/>
    <property type="match status" value="1"/>
</dbReference>
<organism evidence="11 12">
    <name type="scientific">Hyphodiscus hymeniophilus</name>
    <dbReference type="NCBI Taxonomy" id="353542"/>
    <lineage>
        <taxon>Eukaryota</taxon>
        <taxon>Fungi</taxon>
        <taxon>Dikarya</taxon>
        <taxon>Ascomycota</taxon>
        <taxon>Pezizomycotina</taxon>
        <taxon>Leotiomycetes</taxon>
        <taxon>Helotiales</taxon>
        <taxon>Hyphodiscaceae</taxon>
        <taxon>Hyphodiscus</taxon>
    </lineage>
</organism>
<dbReference type="FunFam" id="2.130.10.10:FF:001559">
    <property type="entry name" value="Uncharacterized protein"/>
    <property type="match status" value="1"/>
</dbReference>
<keyword evidence="12" id="KW-1185">Reference proteome</keyword>
<evidence type="ECO:0000256" key="3">
    <source>
        <dbReference type="ARBA" id="ARBA00022692"/>
    </source>
</evidence>
<comment type="caution">
    <text evidence="11">The sequence shown here is derived from an EMBL/GenBank/DDBJ whole genome shotgun (WGS) entry which is preliminary data.</text>
</comment>
<dbReference type="GO" id="GO:0005789">
    <property type="term" value="C:endoplasmic reticulum membrane"/>
    <property type="evidence" value="ECO:0007669"/>
    <property type="project" value="UniProtKB-SubCell"/>
</dbReference>
<evidence type="ECO:0000256" key="10">
    <source>
        <dbReference type="RuleBase" id="RU369019"/>
    </source>
</evidence>
<dbReference type="InterPro" id="IPR036322">
    <property type="entry name" value="WD40_repeat_dom_sf"/>
</dbReference>
<sequence length="596" mass="64530">MAPLVPSAKVTLSYPLYACDFDPLDSSRLVVGGGGGAGRTGVGNTITVFDTTNPNELEQIAEIDLSKDEDNVTSLAVGAPKGKATLIYAGANSSPMDLEKGKNEHFRVLGIETAATVKISEVSRSKLFSKIEKDSYQRIVRLSKPYSDQPQLGAVATGLAKDSEIVLFETGLSPPRTRGALQSNRETVDVDFIQTGDKKYLFAYCDDYDLYTKEIASVDDGSAPEERYTTPESREGGKLSLPKFRALRWLTKDFFVTLTNIQSNGGVVLQVFRMPLNSQGHCKCVQSHQLPYGISKATGLAIVNLTPPLTPSAEQGYTQFVFAVAGHDRSISLFKMDLQYAAKVYLTTKIKPFRTLKDVHPLQITGIAFSNFTPPAHPITASTPPQYLKLASVGVSNTVVVHTLPLFPVPLSVKRGQSKTPRYVVALPSSAAVFGFGVVVSIFAAIMGAVIVQAILEIRGGVKPFLNATSYLPLPLQEALGKPYVFPSDYGKDRAPIPTSGSVTRMPEFFKDLKEQAGEKVIVVQHTEGEEVSGTVHEGEELHGGKTWEELDHPQREAWKRKLASAGHWTEDFGETIFKGVMFGEIAGAVGQAVAG</sequence>